<proteinExistence type="predicted"/>
<evidence type="ECO:0000256" key="1">
    <source>
        <dbReference type="SAM" id="Coils"/>
    </source>
</evidence>
<reference evidence="2 3" key="1">
    <citation type="submission" date="2016-04" db="EMBL/GenBank/DDBJ databases">
        <title>Genome analyses suggest a sexual origin of heterokaryosis in a supposedly ancient asexual fungus.</title>
        <authorList>
            <person name="Ropars J."/>
            <person name="Sedzielewska K."/>
            <person name="Noel J."/>
            <person name="Charron P."/>
            <person name="Farinelli L."/>
            <person name="Marton T."/>
            <person name="Kruger M."/>
            <person name="Pelin A."/>
            <person name="Brachmann A."/>
            <person name="Corradi N."/>
        </authorList>
    </citation>
    <scope>NUCLEOTIDE SEQUENCE [LARGE SCALE GENOMIC DNA]</scope>
    <source>
        <strain evidence="2 3">A5</strain>
    </source>
</reference>
<feature type="non-terminal residue" evidence="2">
    <location>
        <position position="150"/>
    </location>
</feature>
<keyword evidence="1" id="KW-0175">Coiled coil</keyword>
<comment type="caution">
    <text evidence="2">The sequence shown here is derived from an EMBL/GenBank/DDBJ whole genome shotgun (WGS) entry which is preliminary data.</text>
</comment>
<dbReference type="EMBL" id="LLXJ01000415">
    <property type="protein sequence ID" value="PKC09986.1"/>
    <property type="molecule type" value="Genomic_DNA"/>
</dbReference>
<sequence>MYIASTKFRKQIYLILNNCGFSDIHGKSNTTYEHPFITFYKEKLNKTMNELRNIKDQEKITVENLAATIIREVIKIFWFRLKIPESVVQYVWIPCNTKVDEIFMKGENFDDNDNENLYVGLCYFPLIGRDLTSNNHEVYVPAKVFVRKNQ</sequence>
<gene>
    <name evidence="2" type="ORF">RhiirA5_356065</name>
</gene>
<dbReference type="AlphaFoldDB" id="A0A2N0PTB8"/>
<dbReference type="VEuPathDB" id="FungiDB:FUN_020352"/>
<dbReference type="VEuPathDB" id="FungiDB:RhiirFUN_000276"/>
<feature type="coiled-coil region" evidence="1">
    <location>
        <begin position="37"/>
        <end position="68"/>
    </location>
</feature>
<evidence type="ECO:0000313" key="3">
    <source>
        <dbReference type="Proteomes" id="UP000232722"/>
    </source>
</evidence>
<reference evidence="2 3" key="2">
    <citation type="submission" date="2017-09" db="EMBL/GenBank/DDBJ databases">
        <title>Extensive intraspecific genome diversity in a model arbuscular mycorrhizal fungus.</title>
        <authorList>
            <person name="Chen E.C."/>
            <person name="Morin E."/>
            <person name="Beaudet D."/>
            <person name="Noel J."/>
            <person name="Ndikumana S."/>
            <person name="Charron P."/>
            <person name="St-Onge C."/>
            <person name="Giorgi J."/>
            <person name="Grigoriev I.V."/>
            <person name="Roux C."/>
            <person name="Martin F.M."/>
            <person name="Corradi N."/>
        </authorList>
    </citation>
    <scope>NUCLEOTIDE SEQUENCE [LARGE SCALE GENOMIC DNA]</scope>
    <source>
        <strain evidence="2 3">A5</strain>
    </source>
</reference>
<organism evidence="2 3">
    <name type="scientific">Rhizophagus irregularis</name>
    <dbReference type="NCBI Taxonomy" id="588596"/>
    <lineage>
        <taxon>Eukaryota</taxon>
        <taxon>Fungi</taxon>
        <taxon>Fungi incertae sedis</taxon>
        <taxon>Mucoromycota</taxon>
        <taxon>Glomeromycotina</taxon>
        <taxon>Glomeromycetes</taxon>
        <taxon>Glomerales</taxon>
        <taxon>Glomeraceae</taxon>
        <taxon>Rhizophagus</taxon>
    </lineage>
</organism>
<dbReference type="VEuPathDB" id="FungiDB:RhiirA1_429629"/>
<name>A0A2N0PTB8_9GLOM</name>
<protein>
    <submittedName>
        <fullName evidence="2">Uncharacterized protein</fullName>
    </submittedName>
</protein>
<evidence type="ECO:0000313" key="2">
    <source>
        <dbReference type="EMBL" id="PKC09986.1"/>
    </source>
</evidence>
<dbReference type="Proteomes" id="UP000232722">
    <property type="component" value="Unassembled WGS sequence"/>
</dbReference>
<accession>A0A2N0PTB8</accession>